<dbReference type="Gene3D" id="1.20.1250.20">
    <property type="entry name" value="MFS general substrate transporter like domains"/>
    <property type="match status" value="2"/>
</dbReference>
<evidence type="ECO:0000256" key="1">
    <source>
        <dbReference type="ARBA" id="ARBA00004651"/>
    </source>
</evidence>
<feature type="transmembrane region" description="Helical" evidence="5">
    <location>
        <begin position="45"/>
        <end position="64"/>
    </location>
</feature>
<organism evidence="7 8">
    <name type="scientific">Streptosporangium becharense</name>
    <dbReference type="NCBI Taxonomy" id="1816182"/>
    <lineage>
        <taxon>Bacteria</taxon>
        <taxon>Bacillati</taxon>
        <taxon>Actinomycetota</taxon>
        <taxon>Actinomycetes</taxon>
        <taxon>Streptosporangiales</taxon>
        <taxon>Streptosporangiaceae</taxon>
        <taxon>Streptosporangium</taxon>
    </lineage>
</organism>
<dbReference type="EMBL" id="JACHMP010000001">
    <property type="protein sequence ID" value="MBB5823564.1"/>
    <property type="molecule type" value="Genomic_DNA"/>
</dbReference>
<keyword evidence="3 5" id="KW-1133">Transmembrane helix</keyword>
<dbReference type="InterPro" id="IPR020846">
    <property type="entry name" value="MFS_dom"/>
</dbReference>
<dbReference type="CDD" id="cd17393">
    <property type="entry name" value="MFS_MosC_like"/>
    <property type="match status" value="1"/>
</dbReference>
<accession>A0A7W9IMP5</accession>
<dbReference type="GO" id="GO:0005886">
    <property type="term" value="C:plasma membrane"/>
    <property type="evidence" value="ECO:0007669"/>
    <property type="project" value="UniProtKB-SubCell"/>
</dbReference>
<evidence type="ECO:0000313" key="7">
    <source>
        <dbReference type="EMBL" id="MBB5823564.1"/>
    </source>
</evidence>
<feature type="transmembrane region" description="Helical" evidence="5">
    <location>
        <begin position="356"/>
        <end position="380"/>
    </location>
</feature>
<feature type="transmembrane region" description="Helical" evidence="5">
    <location>
        <begin position="274"/>
        <end position="293"/>
    </location>
</feature>
<dbReference type="RefSeq" id="WP_184546647.1">
    <property type="nucleotide sequence ID" value="NZ_JACHMP010000001.1"/>
</dbReference>
<keyword evidence="2 5" id="KW-0812">Transmembrane</keyword>
<feature type="transmembrane region" description="Helical" evidence="5">
    <location>
        <begin position="202"/>
        <end position="221"/>
    </location>
</feature>
<keyword evidence="4 5" id="KW-0472">Membrane</keyword>
<feature type="transmembrane region" description="Helical" evidence="5">
    <location>
        <begin position="100"/>
        <end position="118"/>
    </location>
</feature>
<dbReference type="SUPFAM" id="SSF103473">
    <property type="entry name" value="MFS general substrate transporter"/>
    <property type="match status" value="1"/>
</dbReference>
<dbReference type="InterPro" id="IPR036259">
    <property type="entry name" value="MFS_trans_sf"/>
</dbReference>
<gene>
    <name evidence="7" type="ORF">F4562_006626</name>
</gene>
<sequence length="393" mass="40092">MTTTPNPANARRAVSYFFILLGTTSGAWAARIPAVKHTLHLTDGQLTYGLLAIAAGLVAGMRFAGPLTDRLGSARLLPPAAIATALAIIPPGYAPTLPTLIATLFLFGLINASLDVSMNAHGLEVERAYGRPIMSSFHAMFSIGGLLGAGIGGLFAWLDLSAGTTLAAVGIPLALISLHAGRHLLPPTPRPQHHNTTPPRRAPWNGWITLMGVVAFAGLVGEGAANDWTAVYLFEDLGTSQSVAATGFAVFSTAMTIGRFAGDRLAQRLGPVRLVRYSGIIAAFGLGIALLVARVPVAIAGFALFGLGLATIVPQVFSAAGNHDPDRAGQSIAQVATVGYAGLVAGPAIIGGAAELVGLPTALAIPALLAAFMAATAGALRPPARPGDTTDLS</sequence>
<dbReference type="GO" id="GO:0022857">
    <property type="term" value="F:transmembrane transporter activity"/>
    <property type="evidence" value="ECO:0007669"/>
    <property type="project" value="InterPro"/>
</dbReference>
<evidence type="ECO:0000256" key="3">
    <source>
        <dbReference type="ARBA" id="ARBA00022989"/>
    </source>
</evidence>
<feature type="transmembrane region" description="Helical" evidence="5">
    <location>
        <begin position="241"/>
        <end position="262"/>
    </location>
</feature>
<feature type="transmembrane region" description="Helical" evidence="5">
    <location>
        <begin position="139"/>
        <end position="158"/>
    </location>
</feature>
<evidence type="ECO:0000259" key="6">
    <source>
        <dbReference type="PROSITE" id="PS50850"/>
    </source>
</evidence>
<dbReference type="Pfam" id="PF07690">
    <property type="entry name" value="MFS_1"/>
    <property type="match status" value="1"/>
</dbReference>
<proteinExistence type="predicted"/>
<dbReference type="Proteomes" id="UP000540685">
    <property type="component" value="Unassembled WGS sequence"/>
</dbReference>
<evidence type="ECO:0000256" key="2">
    <source>
        <dbReference type="ARBA" id="ARBA00022692"/>
    </source>
</evidence>
<dbReference type="PANTHER" id="PTHR23514">
    <property type="entry name" value="BYPASS OF STOP CODON PROTEIN 6"/>
    <property type="match status" value="1"/>
</dbReference>
<feature type="transmembrane region" description="Helical" evidence="5">
    <location>
        <begin position="164"/>
        <end position="181"/>
    </location>
</feature>
<reference evidence="7 8" key="1">
    <citation type="submission" date="2020-08" db="EMBL/GenBank/DDBJ databases">
        <title>Sequencing the genomes of 1000 actinobacteria strains.</title>
        <authorList>
            <person name="Klenk H.-P."/>
        </authorList>
    </citation>
    <scope>NUCLEOTIDE SEQUENCE [LARGE SCALE GENOMIC DNA]</scope>
    <source>
        <strain evidence="7 8">DSM 46887</strain>
    </source>
</reference>
<dbReference type="InterPro" id="IPR051788">
    <property type="entry name" value="MFS_Transporter"/>
</dbReference>
<evidence type="ECO:0000313" key="8">
    <source>
        <dbReference type="Proteomes" id="UP000540685"/>
    </source>
</evidence>
<feature type="transmembrane region" description="Helical" evidence="5">
    <location>
        <begin position="332"/>
        <end position="350"/>
    </location>
</feature>
<dbReference type="InterPro" id="IPR011701">
    <property type="entry name" value="MFS"/>
</dbReference>
<evidence type="ECO:0000256" key="4">
    <source>
        <dbReference type="ARBA" id="ARBA00023136"/>
    </source>
</evidence>
<dbReference type="AlphaFoldDB" id="A0A7W9IMP5"/>
<name>A0A7W9IMP5_9ACTN</name>
<feature type="domain" description="Major facilitator superfamily (MFS) profile" evidence="6">
    <location>
        <begin position="10"/>
        <end position="385"/>
    </location>
</feature>
<keyword evidence="8" id="KW-1185">Reference proteome</keyword>
<evidence type="ECO:0000256" key="5">
    <source>
        <dbReference type="SAM" id="Phobius"/>
    </source>
</evidence>
<protein>
    <submittedName>
        <fullName evidence="7">MFS family permease</fullName>
    </submittedName>
</protein>
<feature type="transmembrane region" description="Helical" evidence="5">
    <location>
        <begin position="76"/>
        <end position="94"/>
    </location>
</feature>
<comment type="subcellular location">
    <subcellularLocation>
        <location evidence="1">Cell membrane</location>
        <topology evidence="1">Multi-pass membrane protein</topology>
    </subcellularLocation>
</comment>
<dbReference type="PANTHER" id="PTHR23514:SF13">
    <property type="entry name" value="INNER MEMBRANE PROTEIN YBJJ"/>
    <property type="match status" value="1"/>
</dbReference>
<feature type="transmembrane region" description="Helical" evidence="5">
    <location>
        <begin position="299"/>
        <end position="320"/>
    </location>
</feature>
<dbReference type="PROSITE" id="PS50850">
    <property type="entry name" value="MFS"/>
    <property type="match status" value="1"/>
</dbReference>
<comment type="caution">
    <text evidence="7">The sequence shown here is derived from an EMBL/GenBank/DDBJ whole genome shotgun (WGS) entry which is preliminary data.</text>
</comment>